<accession>A0A0A0HU30</accession>
<dbReference type="VEuPathDB" id="FungiDB:PADG_12379"/>
<dbReference type="Proteomes" id="UP000001628">
    <property type="component" value="Unassembled WGS sequence"/>
</dbReference>
<proteinExistence type="predicted"/>
<dbReference type="HOGENOM" id="CLU_2321063_0_0_1"/>
<dbReference type="KEGG" id="pbn:PADG_12379"/>
<dbReference type="AlphaFoldDB" id="A0A0A0HU30"/>
<dbReference type="GeneID" id="22588276"/>
<gene>
    <name evidence="1" type="ORF">PADG_12379</name>
</gene>
<organism evidence="1 2">
    <name type="scientific">Paracoccidioides brasiliensis (strain Pb18)</name>
    <dbReference type="NCBI Taxonomy" id="502780"/>
    <lineage>
        <taxon>Eukaryota</taxon>
        <taxon>Fungi</taxon>
        <taxon>Dikarya</taxon>
        <taxon>Ascomycota</taxon>
        <taxon>Pezizomycotina</taxon>
        <taxon>Eurotiomycetes</taxon>
        <taxon>Eurotiomycetidae</taxon>
        <taxon>Onygenales</taxon>
        <taxon>Ajellomycetaceae</taxon>
        <taxon>Paracoccidioides</taxon>
    </lineage>
</organism>
<keyword evidence="2" id="KW-1185">Reference proteome</keyword>
<reference evidence="1 2" key="1">
    <citation type="journal article" date="2011" name="PLoS Genet.">
        <title>Comparative genomic analysis of human fungal pathogens causing paracoccidioidomycosis.</title>
        <authorList>
            <person name="Desjardins C.A."/>
            <person name="Champion M.D."/>
            <person name="Holder J.W."/>
            <person name="Muszewska A."/>
            <person name="Goldberg J."/>
            <person name="Bailao A.M."/>
            <person name="Brigido M.M."/>
            <person name="Ferreira M.E."/>
            <person name="Garcia A.M."/>
            <person name="Grynberg M."/>
            <person name="Gujja S."/>
            <person name="Heiman D.I."/>
            <person name="Henn M.R."/>
            <person name="Kodira C.D."/>
            <person name="Leon-Narvaez H."/>
            <person name="Longo L.V."/>
            <person name="Ma L.J."/>
            <person name="Malavazi I."/>
            <person name="Matsuo A.L."/>
            <person name="Morais F.V."/>
            <person name="Pereira M."/>
            <person name="Rodriguez-Brito S."/>
            <person name="Sakthikumar S."/>
            <person name="Salem-Izacc S.M."/>
            <person name="Sykes S.M."/>
            <person name="Teixeira M.M."/>
            <person name="Vallejo M.C."/>
            <person name="Walter M.E."/>
            <person name="Yandava C."/>
            <person name="Young S."/>
            <person name="Zeng Q."/>
            <person name="Zucker J."/>
            <person name="Felipe M.S."/>
            <person name="Goldman G.H."/>
            <person name="Haas B.J."/>
            <person name="McEwen J.G."/>
            <person name="Nino-Vega G."/>
            <person name="Puccia R."/>
            <person name="San-Blas G."/>
            <person name="Soares C.M."/>
            <person name="Birren B.W."/>
            <person name="Cuomo C.A."/>
        </authorList>
    </citation>
    <scope>NUCLEOTIDE SEQUENCE [LARGE SCALE GENOMIC DNA]</scope>
    <source>
        <strain evidence="1 2">Pb18</strain>
    </source>
</reference>
<protein>
    <submittedName>
        <fullName evidence="1">Uncharacterized protein</fullName>
    </submittedName>
</protein>
<evidence type="ECO:0000313" key="2">
    <source>
        <dbReference type="Proteomes" id="UP000001628"/>
    </source>
</evidence>
<sequence length="99" mass="11141">MRHGAIYCIVFIVNINININIRLNVSASTDTIHITSIPQETSARVTTGAATSRRQEEGLRVCLTRGEEDEDRNPCKPATARSLELGWDWEKSGEEEREL</sequence>
<dbReference type="EMBL" id="KN275969">
    <property type="protein sequence ID" value="KGM91521.1"/>
    <property type="molecule type" value="Genomic_DNA"/>
</dbReference>
<name>A0A0A0HU30_PARBD</name>
<evidence type="ECO:0000313" key="1">
    <source>
        <dbReference type="EMBL" id="KGM91521.1"/>
    </source>
</evidence>
<dbReference type="RefSeq" id="XP_010763396.1">
    <property type="nucleotide sequence ID" value="XM_010765094.1"/>
</dbReference>
<dbReference type="InParanoid" id="A0A0A0HU30"/>